<organism evidence="2 3">
    <name type="scientific">Pseudonocardia hydrocarbonoxydans</name>
    <dbReference type="NCBI Taxonomy" id="76726"/>
    <lineage>
        <taxon>Bacteria</taxon>
        <taxon>Bacillati</taxon>
        <taxon>Actinomycetota</taxon>
        <taxon>Actinomycetes</taxon>
        <taxon>Pseudonocardiales</taxon>
        <taxon>Pseudonocardiaceae</taxon>
        <taxon>Pseudonocardia</taxon>
    </lineage>
</organism>
<keyword evidence="3" id="KW-1185">Reference proteome</keyword>
<dbReference type="AlphaFoldDB" id="A0A4Y3WKR0"/>
<reference evidence="2 3" key="1">
    <citation type="submission" date="2019-06" db="EMBL/GenBank/DDBJ databases">
        <title>Whole genome shotgun sequence of Pseudonocardia hydrocarbonoxydans NBRC 14498.</title>
        <authorList>
            <person name="Hosoyama A."/>
            <person name="Uohara A."/>
            <person name="Ohji S."/>
            <person name="Ichikawa N."/>
        </authorList>
    </citation>
    <scope>NUCLEOTIDE SEQUENCE [LARGE SCALE GENOMIC DNA]</scope>
    <source>
        <strain evidence="2 3">NBRC 14498</strain>
    </source>
</reference>
<evidence type="ECO:0000256" key="1">
    <source>
        <dbReference type="SAM" id="Phobius"/>
    </source>
</evidence>
<feature type="transmembrane region" description="Helical" evidence="1">
    <location>
        <begin position="162"/>
        <end position="181"/>
    </location>
</feature>
<sequence length="213" mass="20821">MSIENPETTVRPAPATSAGAPVAVAVAGALFAVGGLLHPKGDPVAQLADPVWTPAHLVLLAGLVVLAPALYAVVRGRGAAWPPAVRVAALAVCGAAALGVVEMVPHLLAGGEAHAAAHGGPTPLLELHQRMSLFSNLLLGLSLAALAVLAAGTRALGGGRAVAGLAVVGGLAFGLAAPLLVATGIEAFAVLFSGSVLIGLWLAVSGVLLARRG</sequence>
<keyword evidence="1" id="KW-0472">Membrane</keyword>
<gene>
    <name evidence="2" type="ORF">PHY01_17260</name>
</gene>
<dbReference type="RefSeq" id="WP_170183714.1">
    <property type="nucleotide sequence ID" value="NZ_BAAARZ010000096.1"/>
</dbReference>
<feature type="transmembrane region" description="Helical" evidence="1">
    <location>
        <begin position="51"/>
        <end position="72"/>
    </location>
</feature>
<dbReference type="Proteomes" id="UP000320338">
    <property type="component" value="Unassembled WGS sequence"/>
</dbReference>
<feature type="transmembrane region" description="Helical" evidence="1">
    <location>
        <begin position="20"/>
        <end position="39"/>
    </location>
</feature>
<proteinExistence type="predicted"/>
<evidence type="ECO:0008006" key="4">
    <source>
        <dbReference type="Google" id="ProtNLM"/>
    </source>
</evidence>
<feature type="transmembrane region" description="Helical" evidence="1">
    <location>
        <begin position="187"/>
        <end position="210"/>
    </location>
</feature>
<dbReference type="EMBL" id="BJNG01000015">
    <property type="protein sequence ID" value="GEC19443.1"/>
    <property type="molecule type" value="Genomic_DNA"/>
</dbReference>
<protein>
    <recommendedName>
        <fullName evidence="4">DUF4386 domain-containing protein</fullName>
    </recommendedName>
</protein>
<evidence type="ECO:0000313" key="3">
    <source>
        <dbReference type="Proteomes" id="UP000320338"/>
    </source>
</evidence>
<evidence type="ECO:0000313" key="2">
    <source>
        <dbReference type="EMBL" id="GEC19443.1"/>
    </source>
</evidence>
<accession>A0A4Y3WKR0</accession>
<comment type="caution">
    <text evidence="2">The sequence shown here is derived from an EMBL/GenBank/DDBJ whole genome shotgun (WGS) entry which is preliminary data.</text>
</comment>
<keyword evidence="1" id="KW-0812">Transmembrane</keyword>
<name>A0A4Y3WKR0_9PSEU</name>
<keyword evidence="1" id="KW-1133">Transmembrane helix</keyword>
<feature type="transmembrane region" description="Helical" evidence="1">
    <location>
        <begin position="84"/>
        <end position="101"/>
    </location>
</feature>
<feature type="transmembrane region" description="Helical" evidence="1">
    <location>
        <begin position="131"/>
        <end position="150"/>
    </location>
</feature>